<reference evidence="1" key="1">
    <citation type="submission" date="2014-09" db="EMBL/GenBank/DDBJ databases">
        <authorList>
            <person name="Magalhaes I.L.F."/>
            <person name="Oliveira U."/>
            <person name="Santos F.R."/>
            <person name="Vidigal T.H.D.A."/>
            <person name="Brescovit A.D."/>
            <person name="Santos A.J."/>
        </authorList>
    </citation>
    <scope>NUCLEOTIDE SEQUENCE</scope>
    <source>
        <tissue evidence="1">Shoot tissue taken approximately 20 cm above the soil surface</tissue>
    </source>
</reference>
<sequence length="61" mass="6787">MLMDRLRSSCGWSEGLAVDRGVGKAASRGAVVGRRRNWSSLSRWWCSMAADEKRGVSMEPE</sequence>
<organism evidence="1">
    <name type="scientific">Arundo donax</name>
    <name type="common">Giant reed</name>
    <name type="synonym">Donax arundinaceus</name>
    <dbReference type="NCBI Taxonomy" id="35708"/>
    <lineage>
        <taxon>Eukaryota</taxon>
        <taxon>Viridiplantae</taxon>
        <taxon>Streptophyta</taxon>
        <taxon>Embryophyta</taxon>
        <taxon>Tracheophyta</taxon>
        <taxon>Spermatophyta</taxon>
        <taxon>Magnoliopsida</taxon>
        <taxon>Liliopsida</taxon>
        <taxon>Poales</taxon>
        <taxon>Poaceae</taxon>
        <taxon>PACMAD clade</taxon>
        <taxon>Arundinoideae</taxon>
        <taxon>Arundineae</taxon>
        <taxon>Arundo</taxon>
    </lineage>
</organism>
<name>A0A0A9EQH6_ARUDO</name>
<evidence type="ECO:0000313" key="1">
    <source>
        <dbReference type="EMBL" id="JAE01254.1"/>
    </source>
</evidence>
<accession>A0A0A9EQH6</accession>
<dbReference type="EMBL" id="GBRH01196642">
    <property type="protein sequence ID" value="JAE01254.1"/>
    <property type="molecule type" value="Transcribed_RNA"/>
</dbReference>
<proteinExistence type="predicted"/>
<dbReference type="AlphaFoldDB" id="A0A0A9EQH6"/>
<reference evidence="1" key="2">
    <citation type="journal article" date="2015" name="Data Brief">
        <title>Shoot transcriptome of the giant reed, Arundo donax.</title>
        <authorList>
            <person name="Barrero R.A."/>
            <person name="Guerrero F.D."/>
            <person name="Moolhuijzen P."/>
            <person name="Goolsby J.A."/>
            <person name="Tidwell J."/>
            <person name="Bellgard S.E."/>
            <person name="Bellgard M.I."/>
        </authorList>
    </citation>
    <scope>NUCLEOTIDE SEQUENCE</scope>
    <source>
        <tissue evidence="1">Shoot tissue taken approximately 20 cm above the soil surface</tissue>
    </source>
</reference>
<protein>
    <submittedName>
        <fullName evidence="1">Uncharacterized protein</fullName>
    </submittedName>
</protein>